<dbReference type="AlphaFoldDB" id="A0A3B0VTT5"/>
<feature type="transmembrane region" description="Helical" evidence="1">
    <location>
        <begin position="43"/>
        <end position="63"/>
    </location>
</feature>
<feature type="transmembrane region" description="Helical" evidence="1">
    <location>
        <begin position="101"/>
        <end position="119"/>
    </location>
</feature>
<dbReference type="EMBL" id="UOFC01000099">
    <property type="protein sequence ID" value="VAW46401.1"/>
    <property type="molecule type" value="Genomic_DNA"/>
</dbReference>
<keyword evidence="1" id="KW-0812">Transmembrane</keyword>
<protein>
    <submittedName>
        <fullName evidence="2">Uncharacterized protein</fullName>
    </submittedName>
</protein>
<accession>A0A3B0VTT5</accession>
<gene>
    <name evidence="2" type="ORF">MNBD_GAMMA03-260</name>
</gene>
<feature type="transmembrane region" description="Helical" evidence="1">
    <location>
        <begin position="12"/>
        <end position="31"/>
    </location>
</feature>
<organism evidence="2">
    <name type="scientific">hydrothermal vent metagenome</name>
    <dbReference type="NCBI Taxonomy" id="652676"/>
    <lineage>
        <taxon>unclassified sequences</taxon>
        <taxon>metagenomes</taxon>
        <taxon>ecological metagenomes</taxon>
    </lineage>
</organism>
<evidence type="ECO:0000313" key="2">
    <source>
        <dbReference type="EMBL" id="VAW46401.1"/>
    </source>
</evidence>
<feature type="transmembrane region" description="Helical" evidence="1">
    <location>
        <begin position="75"/>
        <end position="95"/>
    </location>
</feature>
<keyword evidence="1" id="KW-1133">Transmembrane helix</keyword>
<evidence type="ECO:0000256" key="1">
    <source>
        <dbReference type="SAM" id="Phobius"/>
    </source>
</evidence>
<proteinExistence type="predicted"/>
<name>A0A3B0VTT5_9ZZZZ</name>
<keyword evidence="1" id="KW-0472">Membrane</keyword>
<sequence length="133" mass="14932">MGSKVSISSKGLIGFFSKIPWMLFIIIFLIVAEYMNLSLEGVVGYSFITLAVIVLFIEMFKSGDISAIAFLMDQFWAIVTVILATGLLTYLWFVEGREPNFYHWIGFAIIIADALLNPFNAFRTALRNFDVAG</sequence>
<reference evidence="2" key="1">
    <citation type="submission" date="2018-06" db="EMBL/GenBank/DDBJ databases">
        <authorList>
            <person name="Zhirakovskaya E."/>
        </authorList>
    </citation>
    <scope>NUCLEOTIDE SEQUENCE</scope>
</reference>